<dbReference type="Proteomes" id="UP001162741">
    <property type="component" value="Chromosome"/>
</dbReference>
<dbReference type="RefSeq" id="WP_264283106.1">
    <property type="nucleotide sequence ID" value="NZ_CP107006.1"/>
</dbReference>
<keyword evidence="2" id="KW-1185">Reference proteome</keyword>
<evidence type="ECO:0008006" key="3">
    <source>
        <dbReference type="Google" id="ProtNLM"/>
    </source>
</evidence>
<dbReference type="PROSITE" id="PS51257">
    <property type="entry name" value="PROKAR_LIPOPROTEIN"/>
    <property type="match status" value="1"/>
</dbReference>
<reference evidence="1" key="1">
    <citation type="submission" date="2022-10" db="EMBL/GenBank/DDBJ databases">
        <title>Chitinophaga sp. nov., isolated from soil.</title>
        <authorList>
            <person name="Jeon C.O."/>
        </authorList>
    </citation>
    <scope>NUCLEOTIDE SEQUENCE</scope>
    <source>
        <strain evidence="1">R8</strain>
    </source>
</reference>
<evidence type="ECO:0000313" key="1">
    <source>
        <dbReference type="EMBL" id="UYQ95356.1"/>
    </source>
</evidence>
<evidence type="ECO:0000313" key="2">
    <source>
        <dbReference type="Proteomes" id="UP001162741"/>
    </source>
</evidence>
<protein>
    <recommendedName>
        <fullName evidence="3">Lipocalin-like domain-containing protein</fullName>
    </recommendedName>
</protein>
<accession>A0ABY6J7Q0</accession>
<gene>
    <name evidence="1" type="ORF">MKQ68_09625</name>
</gene>
<sequence length="136" mass="14875">MKQLLAICTLTMLAFTACDKEDTETAGTQLVASLEGAWKEVAIGYSIGGPMIHKPIPAEDAQMIGFSNGMFVSNDAMNEFNRYSSDSLTVTLRNSFTGKSFKYGYIIINDTLTLTPLTVMCVEGCYSKFARTEQGK</sequence>
<proteinExistence type="predicted"/>
<organism evidence="1 2">
    <name type="scientific">Chitinophaga horti</name>
    <dbReference type="NCBI Taxonomy" id="2920382"/>
    <lineage>
        <taxon>Bacteria</taxon>
        <taxon>Pseudomonadati</taxon>
        <taxon>Bacteroidota</taxon>
        <taxon>Chitinophagia</taxon>
        <taxon>Chitinophagales</taxon>
        <taxon>Chitinophagaceae</taxon>
        <taxon>Chitinophaga</taxon>
    </lineage>
</organism>
<name>A0ABY6J7Q0_9BACT</name>
<dbReference type="EMBL" id="CP107006">
    <property type="protein sequence ID" value="UYQ95356.1"/>
    <property type="molecule type" value="Genomic_DNA"/>
</dbReference>